<evidence type="ECO:0000313" key="2">
    <source>
        <dbReference type="EMBL" id="SOB90315.1"/>
    </source>
</evidence>
<evidence type="ECO:0000256" key="1">
    <source>
        <dbReference type="SAM" id="Phobius"/>
    </source>
</evidence>
<proteinExistence type="predicted"/>
<reference evidence="2 3" key="1">
    <citation type="submission" date="2017-08" db="EMBL/GenBank/DDBJ databases">
        <authorList>
            <person name="de Groot N.N."/>
        </authorList>
    </citation>
    <scope>NUCLEOTIDE SEQUENCE [LARGE SCALE GENOMIC DNA]</scope>
    <source>
        <strain evidence="2 3">USBA 352</strain>
    </source>
</reference>
<keyword evidence="1" id="KW-0812">Transmembrane</keyword>
<dbReference type="EMBL" id="OBML01000001">
    <property type="protein sequence ID" value="SOB90315.1"/>
    <property type="molecule type" value="Genomic_DNA"/>
</dbReference>
<sequence length="86" mass="9672">MLRIILTQLLLFSLPFIGFAIWLFINKKAQTSENWRNGPMLWLVIAGGLLVIGGLVMLTMTGGLPDGMTYRPAEMRDGQFIPGRYE</sequence>
<keyword evidence="1" id="KW-0472">Membrane</keyword>
<evidence type="ECO:0000313" key="3">
    <source>
        <dbReference type="Proteomes" id="UP000219331"/>
    </source>
</evidence>
<dbReference type="RefSeq" id="WP_171900800.1">
    <property type="nucleotide sequence ID" value="NZ_JAJGNR010000001.1"/>
</dbReference>
<feature type="transmembrane region" description="Helical" evidence="1">
    <location>
        <begin position="5"/>
        <end position="25"/>
    </location>
</feature>
<dbReference type="InterPro" id="IPR046093">
    <property type="entry name" value="DUF6111"/>
</dbReference>
<dbReference type="Pfam" id="PF19606">
    <property type="entry name" value="DUF6111"/>
    <property type="match status" value="1"/>
</dbReference>
<gene>
    <name evidence="2" type="ORF">SAMN05421512_101425</name>
</gene>
<name>A0A285R891_9HYPH</name>
<dbReference type="AlphaFoldDB" id="A0A285R891"/>
<feature type="transmembrane region" description="Helical" evidence="1">
    <location>
        <begin position="40"/>
        <end position="61"/>
    </location>
</feature>
<dbReference type="STRING" id="538381.GCA_001696535_01552"/>
<accession>A0A285R891</accession>
<protein>
    <submittedName>
        <fullName evidence="2">Uncharacterized protein</fullName>
    </submittedName>
</protein>
<keyword evidence="1" id="KW-1133">Transmembrane helix</keyword>
<dbReference type="Proteomes" id="UP000219331">
    <property type="component" value="Unassembled WGS sequence"/>
</dbReference>
<organism evidence="2 3">
    <name type="scientific">Stappia indica</name>
    <dbReference type="NCBI Taxonomy" id="538381"/>
    <lineage>
        <taxon>Bacteria</taxon>
        <taxon>Pseudomonadati</taxon>
        <taxon>Pseudomonadota</taxon>
        <taxon>Alphaproteobacteria</taxon>
        <taxon>Hyphomicrobiales</taxon>
        <taxon>Stappiaceae</taxon>
        <taxon>Stappia</taxon>
    </lineage>
</organism>
<keyword evidence="3" id="KW-1185">Reference proteome</keyword>